<evidence type="ECO:0000313" key="2">
    <source>
        <dbReference type="Proteomes" id="UP001233999"/>
    </source>
</evidence>
<protein>
    <submittedName>
        <fullName evidence="1">Uncharacterized protein</fullName>
    </submittedName>
</protein>
<sequence length="128" mass="14614">RLFSLLWYQLLRVNSKPEGINLNIKRDPAETTFKNKCDASKKHKAKLKVIKVNLRDEVNTSRKAGVVLPETVALQWSTTSFIKEHYQPISHTESDSRSCSVVSYDPANMSYCSECCESGRCKIKRFGK</sequence>
<evidence type="ECO:0000313" key="1">
    <source>
        <dbReference type="EMBL" id="KAJ9574984.1"/>
    </source>
</evidence>
<keyword evidence="2" id="KW-1185">Reference proteome</keyword>
<dbReference type="Proteomes" id="UP001233999">
    <property type="component" value="Unassembled WGS sequence"/>
</dbReference>
<organism evidence="1 2">
    <name type="scientific">Diploptera punctata</name>
    <name type="common">Pacific beetle cockroach</name>
    <dbReference type="NCBI Taxonomy" id="6984"/>
    <lineage>
        <taxon>Eukaryota</taxon>
        <taxon>Metazoa</taxon>
        <taxon>Ecdysozoa</taxon>
        <taxon>Arthropoda</taxon>
        <taxon>Hexapoda</taxon>
        <taxon>Insecta</taxon>
        <taxon>Pterygota</taxon>
        <taxon>Neoptera</taxon>
        <taxon>Polyneoptera</taxon>
        <taxon>Dictyoptera</taxon>
        <taxon>Blattodea</taxon>
        <taxon>Blaberoidea</taxon>
        <taxon>Blaberidae</taxon>
        <taxon>Diplopterinae</taxon>
        <taxon>Diploptera</taxon>
    </lineage>
</organism>
<name>A0AAD7Z6H4_DIPPU</name>
<reference evidence="1" key="2">
    <citation type="submission" date="2023-05" db="EMBL/GenBank/DDBJ databases">
        <authorList>
            <person name="Fouks B."/>
        </authorList>
    </citation>
    <scope>NUCLEOTIDE SEQUENCE</scope>
    <source>
        <strain evidence="1">Stay&amp;Tobe</strain>
        <tissue evidence="1">Testes</tissue>
    </source>
</reference>
<comment type="caution">
    <text evidence="1">The sequence shown here is derived from an EMBL/GenBank/DDBJ whole genome shotgun (WGS) entry which is preliminary data.</text>
</comment>
<feature type="non-terminal residue" evidence="1">
    <location>
        <position position="1"/>
    </location>
</feature>
<gene>
    <name evidence="1" type="ORF">L9F63_007856</name>
</gene>
<dbReference type="AlphaFoldDB" id="A0AAD7Z6H4"/>
<accession>A0AAD7Z6H4</accession>
<feature type="non-terminal residue" evidence="1">
    <location>
        <position position="128"/>
    </location>
</feature>
<dbReference type="EMBL" id="JASPKZ010010248">
    <property type="protein sequence ID" value="KAJ9574984.1"/>
    <property type="molecule type" value="Genomic_DNA"/>
</dbReference>
<reference evidence="1" key="1">
    <citation type="journal article" date="2023" name="IScience">
        <title>Live-bearing cockroach genome reveals convergent evolutionary mechanisms linked to viviparity in insects and beyond.</title>
        <authorList>
            <person name="Fouks B."/>
            <person name="Harrison M.C."/>
            <person name="Mikhailova A.A."/>
            <person name="Marchal E."/>
            <person name="English S."/>
            <person name="Carruthers M."/>
            <person name="Jennings E.C."/>
            <person name="Chiamaka E.L."/>
            <person name="Frigard R.A."/>
            <person name="Pippel M."/>
            <person name="Attardo G.M."/>
            <person name="Benoit J.B."/>
            <person name="Bornberg-Bauer E."/>
            <person name="Tobe S.S."/>
        </authorList>
    </citation>
    <scope>NUCLEOTIDE SEQUENCE</scope>
    <source>
        <strain evidence="1">Stay&amp;Tobe</strain>
    </source>
</reference>
<proteinExistence type="predicted"/>